<evidence type="ECO:0000313" key="3">
    <source>
        <dbReference type="EMBL" id="SEW38968.1"/>
    </source>
</evidence>
<dbReference type="GO" id="GO:0003700">
    <property type="term" value="F:DNA-binding transcription factor activity"/>
    <property type="evidence" value="ECO:0007669"/>
    <property type="project" value="TreeGrafter"/>
</dbReference>
<gene>
    <name evidence="3" type="ORF">SAMN05421659_11471</name>
</gene>
<dbReference type="PANTHER" id="PTHR46797:SF1">
    <property type="entry name" value="METHYLPHOSPHONATE SYNTHASE"/>
    <property type="match status" value="1"/>
</dbReference>
<dbReference type="CDD" id="cd00093">
    <property type="entry name" value="HTH_XRE"/>
    <property type="match status" value="1"/>
</dbReference>
<dbReference type="Gene3D" id="1.10.260.40">
    <property type="entry name" value="lambda repressor-like DNA-binding domains"/>
    <property type="match status" value="1"/>
</dbReference>
<evidence type="ECO:0000313" key="4">
    <source>
        <dbReference type="Proteomes" id="UP000199701"/>
    </source>
</evidence>
<dbReference type="EMBL" id="FOJI01000014">
    <property type="protein sequence ID" value="SEW38968.1"/>
    <property type="molecule type" value="Genomic_DNA"/>
</dbReference>
<dbReference type="RefSeq" id="WP_092455939.1">
    <property type="nucleotide sequence ID" value="NZ_FOJI01000014.1"/>
</dbReference>
<dbReference type="OrthoDB" id="1726456at2"/>
<keyword evidence="1" id="KW-0238">DNA-binding</keyword>
<accession>A0A1I0RDU6</accession>
<dbReference type="SUPFAM" id="SSF47413">
    <property type="entry name" value="lambda repressor-like DNA-binding domains"/>
    <property type="match status" value="1"/>
</dbReference>
<dbReference type="GO" id="GO:0003677">
    <property type="term" value="F:DNA binding"/>
    <property type="evidence" value="ECO:0007669"/>
    <property type="project" value="UniProtKB-KW"/>
</dbReference>
<dbReference type="AlphaFoldDB" id="A0A1I0RDU6"/>
<dbReference type="GO" id="GO:0005829">
    <property type="term" value="C:cytosol"/>
    <property type="evidence" value="ECO:0007669"/>
    <property type="project" value="TreeGrafter"/>
</dbReference>
<evidence type="ECO:0000259" key="2">
    <source>
        <dbReference type="PROSITE" id="PS50943"/>
    </source>
</evidence>
<dbReference type="PROSITE" id="PS50943">
    <property type="entry name" value="HTH_CROC1"/>
    <property type="match status" value="1"/>
</dbReference>
<evidence type="ECO:0000256" key="1">
    <source>
        <dbReference type="ARBA" id="ARBA00023125"/>
    </source>
</evidence>
<keyword evidence="4" id="KW-1185">Reference proteome</keyword>
<name>A0A1I0RDU6_9FIRM</name>
<dbReference type="Pfam" id="PF13443">
    <property type="entry name" value="HTH_26"/>
    <property type="match status" value="1"/>
</dbReference>
<sequence>MSENTNRVLLRMQELLAERDWSIYKLAKESDIPYSSVNNIFIRNTCPTIVSLEKICKGFDVTLSEFFSYDTPIKQRTDLSTKERKIIHKYRELPRNDKKILEAYLDGLLKK</sequence>
<dbReference type="InterPro" id="IPR001387">
    <property type="entry name" value="Cro/C1-type_HTH"/>
</dbReference>
<feature type="domain" description="HTH cro/C1-type" evidence="2">
    <location>
        <begin position="12"/>
        <end position="66"/>
    </location>
</feature>
<dbReference type="InterPro" id="IPR050807">
    <property type="entry name" value="TransReg_Diox_bact_type"/>
</dbReference>
<protein>
    <submittedName>
        <fullName evidence="3">Helix-turn-helix</fullName>
    </submittedName>
</protein>
<proteinExistence type="predicted"/>
<dbReference type="STRING" id="99656.SAMN05421659_11471"/>
<dbReference type="PANTHER" id="PTHR46797">
    <property type="entry name" value="HTH-TYPE TRANSCRIPTIONAL REGULATOR"/>
    <property type="match status" value="1"/>
</dbReference>
<dbReference type="SMART" id="SM00530">
    <property type="entry name" value="HTH_XRE"/>
    <property type="match status" value="1"/>
</dbReference>
<reference evidence="3 4" key="1">
    <citation type="submission" date="2016-10" db="EMBL/GenBank/DDBJ databases">
        <authorList>
            <person name="de Groot N.N."/>
        </authorList>
    </citation>
    <scope>NUCLEOTIDE SEQUENCE [LARGE SCALE GENOMIC DNA]</scope>
    <source>
        <strain evidence="3 4">DSM 9179</strain>
    </source>
</reference>
<organism evidence="3 4">
    <name type="scientific">[Clostridium] fimetarium</name>
    <dbReference type="NCBI Taxonomy" id="99656"/>
    <lineage>
        <taxon>Bacteria</taxon>
        <taxon>Bacillati</taxon>
        <taxon>Bacillota</taxon>
        <taxon>Clostridia</taxon>
        <taxon>Lachnospirales</taxon>
        <taxon>Lachnospiraceae</taxon>
    </lineage>
</organism>
<dbReference type="Proteomes" id="UP000199701">
    <property type="component" value="Unassembled WGS sequence"/>
</dbReference>
<dbReference type="InterPro" id="IPR010982">
    <property type="entry name" value="Lambda_DNA-bd_dom_sf"/>
</dbReference>